<accession>A0A0W8E7V5</accession>
<dbReference type="PROSITE" id="PS00178">
    <property type="entry name" value="AA_TRNA_LIGASE_I"/>
    <property type="match status" value="1"/>
</dbReference>
<keyword evidence="4" id="KW-0547">Nucleotide-binding</keyword>
<dbReference type="InterPro" id="IPR050203">
    <property type="entry name" value="Trp-tRNA_synthetase"/>
</dbReference>
<dbReference type="SUPFAM" id="SSF52374">
    <property type="entry name" value="Nucleotidylyl transferase"/>
    <property type="match status" value="1"/>
</dbReference>
<keyword evidence="7 9" id="KW-0030">Aminoacyl-tRNA synthetase</keyword>
<dbReference type="Pfam" id="PF00579">
    <property type="entry name" value="tRNA-synt_1b"/>
    <property type="match status" value="1"/>
</dbReference>
<evidence type="ECO:0000256" key="6">
    <source>
        <dbReference type="ARBA" id="ARBA00022917"/>
    </source>
</evidence>
<dbReference type="PANTHER" id="PTHR43766:SF1">
    <property type="entry name" value="TRYPTOPHAN--TRNA LIGASE, MITOCHONDRIAL"/>
    <property type="match status" value="1"/>
</dbReference>
<dbReference type="InterPro" id="IPR002306">
    <property type="entry name" value="Trp-tRNA-ligase"/>
</dbReference>
<evidence type="ECO:0000256" key="7">
    <source>
        <dbReference type="ARBA" id="ARBA00023146"/>
    </source>
</evidence>
<dbReference type="AlphaFoldDB" id="A0A0W8E7V5"/>
<reference evidence="9" key="1">
    <citation type="journal article" date="2015" name="Proc. Natl. Acad. Sci. U.S.A.">
        <title>Networks of energetic and metabolic interactions define dynamics in microbial communities.</title>
        <authorList>
            <person name="Embree M."/>
            <person name="Liu J.K."/>
            <person name="Al-Bassam M.M."/>
            <person name="Zengler K."/>
        </authorList>
    </citation>
    <scope>NUCLEOTIDE SEQUENCE</scope>
</reference>
<dbReference type="CDD" id="cd00806">
    <property type="entry name" value="TrpRS_core"/>
    <property type="match status" value="1"/>
</dbReference>
<comment type="similarity">
    <text evidence="1">Belongs to the class-I aminoacyl-tRNA synthetase family.</text>
</comment>
<comment type="catalytic activity">
    <reaction evidence="8">
        <text>tRNA(Trp) + L-tryptophan + ATP = L-tryptophyl-tRNA(Trp) + AMP + diphosphate + H(+)</text>
        <dbReference type="Rhea" id="RHEA:24080"/>
        <dbReference type="Rhea" id="RHEA-COMP:9671"/>
        <dbReference type="Rhea" id="RHEA-COMP:9705"/>
        <dbReference type="ChEBI" id="CHEBI:15378"/>
        <dbReference type="ChEBI" id="CHEBI:30616"/>
        <dbReference type="ChEBI" id="CHEBI:33019"/>
        <dbReference type="ChEBI" id="CHEBI:57912"/>
        <dbReference type="ChEBI" id="CHEBI:78442"/>
        <dbReference type="ChEBI" id="CHEBI:78535"/>
        <dbReference type="ChEBI" id="CHEBI:456215"/>
        <dbReference type="EC" id="6.1.1.2"/>
    </reaction>
</comment>
<evidence type="ECO:0000256" key="2">
    <source>
        <dbReference type="ARBA" id="ARBA00013161"/>
    </source>
</evidence>
<dbReference type="GO" id="GO:0004830">
    <property type="term" value="F:tryptophan-tRNA ligase activity"/>
    <property type="evidence" value="ECO:0007669"/>
    <property type="project" value="UniProtKB-EC"/>
</dbReference>
<dbReference type="NCBIfam" id="TIGR00233">
    <property type="entry name" value="trpS"/>
    <property type="match status" value="1"/>
</dbReference>
<evidence type="ECO:0000313" key="9">
    <source>
        <dbReference type="EMBL" id="KUG04712.1"/>
    </source>
</evidence>
<evidence type="ECO:0000256" key="3">
    <source>
        <dbReference type="ARBA" id="ARBA00022598"/>
    </source>
</evidence>
<evidence type="ECO:0000256" key="4">
    <source>
        <dbReference type="ARBA" id="ARBA00022741"/>
    </source>
</evidence>
<dbReference type="EMBL" id="LNQE01001842">
    <property type="protein sequence ID" value="KUG04712.1"/>
    <property type="molecule type" value="Genomic_DNA"/>
</dbReference>
<dbReference type="FunFam" id="1.10.240.10:FF:000005">
    <property type="entry name" value="Tryptophan--tRNA ligase"/>
    <property type="match status" value="1"/>
</dbReference>
<dbReference type="GO" id="GO:0005829">
    <property type="term" value="C:cytosol"/>
    <property type="evidence" value="ECO:0007669"/>
    <property type="project" value="TreeGrafter"/>
</dbReference>
<evidence type="ECO:0000256" key="8">
    <source>
        <dbReference type="ARBA" id="ARBA00049929"/>
    </source>
</evidence>
<dbReference type="Gene3D" id="1.10.240.10">
    <property type="entry name" value="Tyrosyl-Transfer RNA Synthetase"/>
    <property type="match status" value="1"/>
</dbReference>
<dbReference type="GO" id="GO:0006436">
    <property type="term" value="P:tryptophanyl-tRNA aminoacylation"/>
    <property type="evidence" value="ECO:0007669"/>
    <property type="project" value="InterPro"/>
</dbReference>
<keyword evidence="5" id="KW-0067">ATP-binding</keyword>
<dbReference type="InterPro" id="IPR002305">
    <property type="entry name" value="aa-tRNA-synth_Ic"/>
</dbReference>
<dbReference type="EC" id="6.1.1.2" evidence="2"/>
<gene>
    <name evidence="9" type="ORF">ASZ90_017851</name>
</gene>
<proteinExistence type="inferred from homology"/>
<dbReference type="FunFam" id="3.40.50.620:FF:000094">
    <property type="entry name" value="Tryptophan--tRNA ligase"/>
    <property type="match status" value="1"/>
</dbReference>
<dbReference type="Gene3D" id="3.40.50.620">
    <property type="entry name" value="HUPs"/>
    <property type="match status" value="1"/>
</dbReference>
<keyword evidence="3 9" id="KW-0436">Ligase</keyword>
<keyword evidence="6" id="KW-0648">Protein biosynthesis</keyword>
<sequence length="336" mass="38289">MQEKKRILTGDRPTGSLHLGHYVGSLANRVKLQEEYDSFIIIADVQALTTHWEKDENLTRDVYHITLDYLAAGLDPDLSTIFIQSMIPEIHELTMYYSMFTSVNVLRHNPTVKTEAAQHGFKDMTYGFLGYPVSQAADISIFKAHLVPVGEDQVPHIELTRKIVRRFNDLYRPVLVEPEVLVGDVPRLVGLDGKAKMSKSLNNAIFLSDTPEDVNTKIRSAVTDPARIRKTDPGHPEICTVYEYHTVFNAQEVEEIESDCRSGSIGCVACKNKLGNRLNELLDPMRERRQKYENNPQLIKEILMEGTRKAHSVARETMLDVREAMHINYFDHDIPI</sequence>
<dbReference type="InterPro" id="IPR014729">
    <property type="entry name" value="Rossmann-like_a/b/a_fold"/>
</dbReference>
<dbReference type="InterPro" id="IPR001412">
    <property type="entry name" value="aa-tRNA-synth_I_CS"/>
</dbReference>
<evidence type="ECO:0000256" key="1">
    <source>
        <dbReference type="ARBA" id="ARBA00005594"/>
    </source>
</evidence>
<name>A0A0W8E7V5_9ZZZZ</name>
<evidence type="ECO:0000256" key="5">
    <source>
        <dbReference type="ARBA" id="ARBA00022840"/>
    </source>
</evidence>
<comment type="caution">
    <text evidence="9">The sequence shown here is derived from an EMBL/GenBank/DDBJ whole genome shotgun (WGS) entry which is preliminary data.</text>
</comment>
<dbReference type="GO" id="GO:0005524">
    <property type="term" value="F:ATP binding"/>
    <property type="evidence" value="ECO:0007669"/>
    <property type="project" value="UniProtKB-KW"/>
</dbReference>
<dbReference type="PANTHER" id="PTHR43766">
    <property type="entry name" value="TRYPTOPHAN--TRNA LIGASE, MITOCHONDRIAL"/>
    <property type="match status" value="1"/>
</dbReference>
<protein>
    <recommendedName>
        <fullName evidence="2">tryptophan--tRNA ligase</fullName>
        <ecNumber evidence="2">6.1.1.2</ecNumber>
    </recommendedName>
</protein>
<dbReference type="PRINTS" id="PR01039">
    <property type="entry name" value="TRNASYNTHTRP"/>
</dbReference>
<organism evidence="9">
    <name type="scientific">hydrocarbon metagenome</name>
    <dbReference type="NCBI Taxonomy" id="938273"/>
    <lineage>
        <taxon>unclassified sequences</taxon>
        <taxon>metagenomes</taxon>
        <taxon>ecological metagenomes</taxon>
    </lineage>
</organism>